<evidence type="ECO:0000313" key="4">
    <source>
        <dbReference type="Proteomes" id="UP001472866"/>
    </source>
</evidence>
<dbReference type="SUPFAM" id="SSF141571">
    <property type="entry name" value="Pentapeptide repeat-like"/>
    <property type="match status" value="1"/>
</dbReference>
<dbReference type="PANTHER" id="PTHR47200:SF2">
    <property type="entry name" value="THYLAKOID LUMENAL 15 KDA PROTEIN 1, CHLOROPLASTIC"/>
    <property type="match status" value="1"/>
</dbReference>
<dbReference type="InterPro" id="IPR001646">
    <property type="entry name" value="5peptide_repeat"/>
</dbReference>
<dbReference type="EMBL" id="HBHZ01008201">
    <property type="protein sequence ID" value="CAE0193253.1"/>
    <property type="molecule type" value="Transcribed_RNA"/>
</dbReference>
<organism evidence="2">
    <name type="scientific">Chloropicon roscoffensis</name>
    <dbReference type="NCBI Taxonomy" id="1461544"/>
    <lineage>
        <taxon>Eukaryota</taxon>
        <taxon>Viridiplantae</taxon>
        <taxon>Chlorophyta</taxon>
        <taxon>Chloropicophyceae</taxon>
        <taxon>Chloropicales</taxon>
        <taxon>Chloropicaceae</taxon>
        <taxon>Chloropicon</taxon>
    </lineage>
</organism>
<accession>A0A7S3CEA8</accession>
<keyword evidence="4" id="KW-1185">Reference proteome</keyword>
<proteinExistence type="predicted"/>
<dbReference type="InterPro" id="IPR044213">
    <property type="entry name" value="At2g44920-like"/>
</dbReference>
<gene>
    <name evidence="2" type="ORF">CROS1456_LOCUS6343</name>
    <name evidence="3" type="ORF">HKI87_01g08240</name>
</gene>
<dbReference type="Gene3D" id="2.160.20.80">
    <property type="entry name" value="E3 ubiquitin-protein ligase SopA"/>
    <property type="match status" value="1"/>
</dbReference>
<dbReference type="EMBL" id="CP151501">
    <property type="protein sequence ID" value="WZN59299.1"/>
    <property type="molecule type" value="Genomic_DNA"/>
</dbReference>
<dbReference type="Proteomes" id="UP001472866">
    <property type="component" value="Chromosome 01"/>
</dbReference>
<dbReference type="Pfam" id="PF00805">
    <property type="entry name" value="Pentapeptide"/>
    <property type="match status" value="2"/>
</dbReference>
<reference evidence="2" key="1">
    <citation type="submission" date="2021-01" db="EMBL/GenBank/DDBJ databases">
        <authorList>
            <person name="Corre E."/>
            <person name="Pelletier E."/>
            <person name="Niang G."/>
            <person name="Scheremetjew M."/>
            <person name="Finn R."/>
            <person name="Kale V."/>
            <person name="Holt S."/>
            <person name="Cochrane G."/>
            <person name="Meng A."/>
            <person name="Brown T."/>
            <person name="Cohen L."/>
        </authorList>
    </citation>
    <scope>NUCLEOTIDE SEQUENCE</scope>
    <source>
        <strain evidence="2">RCC1871</strain>
    </source>
</reference>
<reference evidence="3 4" key="2">
    <citation type="submission" date="2024-03" db="EMBL/GenBank/DDBJ databases">
        <title>Complete genome sequence of the green alga Chloropicon roscoffensis RCC1871.</title>
        <authorList>
            <person name="Lemieux C."/>
            <person name="Pombert J.-F."/>
            <person name="Otis C."/>
            <person name="Turmel M."/>
        </authorList>
    </citation>
    <scope>NUCLEOTIDE SEQUENCE [LARGE SCALE GENOMIC DNA]</scope>
    <source>
        <strain evidence="3 4">RCC1871</strain>
    </source>
</reference>
<name>A0A7S3CEA8_9CHLO</name>
<evidence type="ECO:0000256" key="1">
    <source>
        <dbReference type="SAM" id="MobiDB-lite"/>
    </source>
</evidence>
<evidence type="ECO:0000313" key="2">
    <source>
        <dbReference type="EMBL" id="CAE0193253.1"/>
    </source>
</evidence>
<evidence type="ECO:0000313" key="3">
    <source>
        <dbReference type="EMBL" id="WZN59299.1"/>
    </source>
</evidence>
<protein>
    <submittedName>
        <fullName evidence="3">Thylakoid lumenal 15 kDa protein</fullName>
    </submittedName>
</protein>
<sequence>MVVAGSTTTTTTTTTRAVARTRGSPAWFCRGQEPGSSRSRPHRASGRPVEEVSTGGHFQEARATLARRAGQALVATAACAAAFFGAGNPAELNSALAVSGGRNGNNSTPISNSDFSGQNLTESDFTKTIMKQCNFDGANLRGVSLFAAFAEGSTFRKANLSFADLEQGNFEDSDFTDAVLEGAQVSAARFERAVIENSDWTDVVLRKDVQQFLCKKPSAKGTNPVTGADTRESLMC</sequence>
<dbReference type="PANTHER" id="PTHR47200">
    <property type="entry name" value="THYLAKOID LUMENAL 15 KDA PROTEIN 1, CHLOROPLASTIC"/>
    <property type="match status" value="1"/>
</dbReference>
<feature type="region of interest" description="Disordered" evidence="1">
    <location>
        <begin position="26"/>
        <end position="56"/>
    </location>
</feature>
<dbReference type="AlphaFoldDB" id="A0A7S3CEA8"/>